<evidence type="ECO:0000256" key="1">
    <source>
        <dbReference type="ARBA" id="ARBA00022729"/>
    </source>
</evidence>
<dbReference type="eggNOG" id="ENOG502S6TQ">
    <property type="taxonomic scope" value="Eukaryota"/>
</dbReference>
<dbReference type="OrthoDB" id="78840at2759"/>
<reference evidence="3 4" key="1">
    <citation type="submission" date="2012-04" db="EMBL/GenBank/DDBJ databases">
        <title>The Genome Sequence of Saprolegnia declina VS20.</title>
        <authorList>
            <consortium name="The Broad Institute Genome Sequencing Platform"/>
            <person name="Russ C."/>
            <person name="Nusbaum C."/>
            <person name="Tyler B."/>
            <person name="van West P."/>
            <person name="Dieguez-Uribeondo J."/>
            <person name="de Bruijn I."/>
            <person name="Tripathy S."/>
            <person name="Jiang R."/>
            <person name="Young S.K."/>
            <person name="Zeng Q."/>
            <person name="Gargeya S."/>
            <person name="Fitzgerald M."/>
            <person name="Haas B."/>
            <person name="Abouelleil A."/>
            <person name="Alvarado L."/>
            <person name="Arachchi H.M."/>
            <person name="Berlin A."/>
            <person name="Chapman S.B."/>
            <person name="Goldberg J."/>
            <person name="Griggs A."/>
            <person name="Gujja S."/>
            <person name="Hansen M."/>
            <person name="Howarth C."/>
            <person name="Imamovic A."/>
            <person name="Larimer J."/>
            <person name="McCowen C."/>
            <person name="Montmayeur A."/>
            <person name="Murphy C."/>
            <person name="Neiman D."/>
            <person name="Pearson M."/>
            <person name="Priest M."/>
            <person name="Roberts A."/>
            <person name="Saif S."/>
            <person name="Shea T."/>
            <person name="Sisk P."/>
            <person name="Sykes S."/>
            <person name="Wortman J."/>
            <person name="Nusbaum C."/>
            <person name="Birren B."/>
        </authorList>
    </citation>
    <scope>NUCLEOTIDE SEQUENCE [LARGE SCALE GENOMIC DNA]</scope>
    <source>
        <strain evidence="3 4">VS20</strain>
    </source>
</reference>
<dbReference type="InterPro" id="IPR000254">
    <property type="entry name" value="CBD"/>
</dbReference>
<dbReference type="EMBL" id="JH767148">
    <property type="protein sequence ID" value="EQC36083.1"/>
    <property type="molecule type" value="Genomic_DNA"/>
</dbReference>
<evidence type="ECO:0000259" key="2">
    <source>
        <dbReference type="PROSITE" id="PS51164"/>
    </source>
</evidence>
<protein>
    <recommendedName>
        <fullName evidence="2">CBM1 domain-containing protein</fullName>
    </recommendedName>
</protein>
<dbReference type="GO" id="GO:0005975">
    <property type="term" value="P:carbohydrate metabolic process"/>
    <property type="evidence" value="ECO:0007669"/>
    <property type="project" value="InterPro"/>
</dbReference>
<accession>T0RUG5</accession>
<dbReference type="GO" id="GO:0005576">
    <property type="term" value="C:extracellular region"/>
    <property type="evidence" value="ECO:0007669"/>
    <property type="project" value="InterPro"/>
</dbReference>
<dbReference type="PROSITE" id="PS51164">
    <property type="entry name" value="CBM1_2"/>
    <property type="match status" value="1"/>
</dbReference>
<dbReference type="GeneID" id="19946929"/>
<dbReference type="Proteomes" id="UP000030762">
    <property type="component" value="Unassembled WGS sequence"/>
</dbReference>
<evidence type="ECO:0000313" key="4">
    <source>
        <dbReference type="Proteomes" id="UP000030762"/>
    </source>
</evidence>
<gene>
    <name evidence="3" type="ORF">SDRG_06202</name>
</gene>
<name>T0RUG5_SAPDV</name>
<dbReference type="RefSeq" id="XP_008610189.1">
    <property type="nucleotide sequence ID" value="XM_008611967.1"/>
</dbReference>
<keyword evidence="1" id="KW-0732">Signal</keyword>
<evidence type="ECO:0000313" key="3">
    <source>
        <dbReference type="EMBL" id="EQC36083.1"/>
    </source>
</evidence>
<feature type="domain" description="CBM1" evidence="2">
    <location>
        <begin position="394"/>
        <end position="431"/>
    </location>
</feature>
<sequence>MQFRYLAFFLATASAMAPEHHHHRHHRHHDAEESCTNVSVEGDSTYCIRGPICSGSTNGSGACPKKGDTAVANCVSNIPSYVSAGVCKAKRDAVCTKLKTGAFGCAYPRAETEVMAADAEAACTNVSVQGDATYCIDGPICGGNGDKCPKKGDKAVHNCLPNLKSYANGGCVAPVDAVCQTIASGARGCVFGATPAPTPVTTPAGCTNVSVEGDGTYCITGPICAGSTDGSGACPKKGDPVVANCVSNIPSYVSGSCSAPRDAKCVKLKTGAFGCAFAPVEAEVQVAAAETVDAVQQACTNVSVQGDATYCVTGAICGDAGDQCPKKGDKAVQSCVAGIPSFANGNCVAPSDGVCQVLRPGGPKGCVFSAPSATPSVTPSVTPASTPATDNSKVCAENWSQCNGQNWPFGVCCKNAGWKCVKHNDYYSQCLQG</sequence>
<keyword evidence="4" id="KW-1185">Reference proteome</keyword>
<dbReference type="AlphaFoldDB" id="T0RUG5"/>
<proteinExistence type="predicted"/>
<dbReference type="InParanoid" id="T0RUG5"/>
<dbReference type="OMA" id="IDGPICG"/>
<dbReference type="SMART" id="SM00236">
    <property type="entry name" value="fCBD"/>
    <property type="match status" value="1"/>
</dbReference>
<dbReference type="GO" id="GO:0030248">
    <property type="term" value="F:cellulose binding"/>
    <property type="evidence" value="ECO:0007669"/>
    <property type="project" value="InterPro"/>
</dbReference>
<dbReference type="VEuPathDB" id="FungiDB:SDRG_06202"/>
<organism evidence="3 4">
    <name type="scientific">Saprolegnia diclina (strain VS20)</name>
    <dbReference type="NCBI Taxonomy" id="1156394"/>
    <lineage>
        <taxon>Eukaryota</taxon>
        <taxon>Sar</taxon>
        <taxon>Stramenopiles</taxon>
        <taxon>Oomycota</taxon>
        <taxon>Saprolegniomycetes</taxon>
        <taxon>Saprolegniales</taxon>
        <taxon>Saprolegniaceae</taxon>
        <taxon>Saprolegnia</taxon>
    </lineage>
</organism>